<evidence type="ECO:0000256" key="3">
    <source>
        <dbReference type="ARBA" id="ARBA00022475"/>
    </source>
</evidence>
<protein>
    <submittedName>
        <fullName evidence="13">Peptidase domain-containing ABC transporter</fullName>
    </submittedName>
</protein>
<keyword evidence="4 9" id="KW-0812">Transmembrane</keyword>
<dbReference type="PROSITE" id="PS50990">
    <property type="entry name" value="PEPTIDASE_C39"/>
    <property type="match status" value="1"/>
</dbReference>
<dbReference type="AlphaFoldDB" id="A0A4V6RB57"/>
<evidence type="ECO:0000256" key="6">
    <source>
        <dbReference type="ARBA" id="ARBA00022840"/>
    </source>
</evidence>
<dbReference type="InterPro" id="IPR036640">
    <property type="entry name" value="ABC1_TM_sf"/>
</dbReference>
<name>A0A4V6RB57_9SPHN</name>
<dbReference type="Pfam" id="PF03412">
    <property type="entry name" value="Peptidase_C39"/>
    <property type="match status" value="1"/>
</dbReference>
<evidence type="ECO:0000259" key="12">
    <source>
        <dbReference type="PROSITE" id="PS50990"/>
    </source>
</evidence>
<dbReference type="SUPFAM" id="SSF52540">
    <property type="entry name" value="P-loop containing nucleoside triphosphate hydrolases"/>
    <property type="match status" value="1"/>
</dbReference>
<feature type="domain" description="ABC transporter" evidence="10">
    <location>
        <begin position="483"/>
        <end position="705"/>
    </location>
</feature>
<feature type="transmembrane region" description="Helical" evidence="9">
    <location>
        <begin position="167"/>
        <end position="189"/>
    </location>
</feature>
<dbReference type="GO" id="GO:0140359">
    <property type="term" value="F:ABC-type transporter activity"/>
    <property type="evidence" value="ECO:0007669"/>
    <property type="project" value="InterPro"/>
</dbReference>
<accession>A0A4V6RB57</accession>
<comment type="caution">
    <text evidence="13">The sequence shown here is derived from an EMBL/GenBank/DDBJ whole genome shotgun (WGS) entry which is preliminary data.</text>
</comment>
<keyword evidence="8 9" id="KW-0472">Membrane</keyword>
<dbReference type="GO" id="GO:0034040">
    <property type="term" value="F:ATPase-coupled lipid transmembrane transporter activity"/>
    <property type="evidence" value="ECO:0007669"/>
    <property type="project" value="TreeGrafter"/>
</dbReference>
<keyword evidence="7 9" id="KW-1133">Transmembrane helix</keyword>
<gene>
    <name evidence="13" type="ORF">E5A74_01640</name>
</gene>
<evidence type="ECO:0000256" key="1">
    <source>
        <dbReference type="ARBA" id="ARBA00004651"/>
    </source>
</evidence>
<dbReference type="Proteomes" id="UP000309848">
    <property type="component" value="Unassembled WGS sequence"/>
</dbReference>
<dbReference type="PROSITE" id="PS50929">
    <property type="entry name" value="ABC_TM1F"/>
    <property type="match status" value="1"/>
</dbReference>
<dbReference type="FunFam" id="3.40.50.300:FF:000299">
    <property type="entry name" value="ABC transporter ATP-binding protein/permease"/>
    <property type="match status" value="1"/>
</dbReference>
<dbReference type="GO" id="GO:0005886">
    <property type="term" value="C:plasma membrane"/>
    <property type="evidence" value="ECO:0007669"/>
    <property type="project" value="UniProtKB-SubCell"/>
</dbReference>
<dbReference type="PANTHER" id="PTHR24221">
    <property type="entry name" value="ATP-BINDING CASSETTE SUB-FAMILY B"/>
    <property type="match status" value="1"/>
</dbReference>
<keyword evidence="14" id="KW-1185">Reference proteome</keyword>
<dbReference type="InterPro" id="IPR017871">
    <property type="entry name" value="ABC_transporter-like_CS"/>
</dbReference>
<reference evidence="13 14" key="1">
    <citation type="submission" date="2019-04" db="EMBL/GenBank/DDBJ databases">
        <title>Sphingomonas psychrotolerans sp. nov., isolated from soil in the Tianshan Mountains, Xinjiang, China.</title>
        <authorList>
            <person name="Luo Y."/>
            <person name="Sheng H."/>
        </authorList>
    </citation>
    <scope>NUCLEOTIDE SEQUENCE [LARGE SCALE GENOMIC DNA]</scope>
    <source>
        <strain evidence="13 14">KIS18-15</strain>
    </source>
</reference>
<feature type="transmembrane region" description="Helical" evidence="9">
    <location>
        <begin position="405"/>
        <end position="428"/>
    </location>
</feature>
<feature type="domain" description="ABC transmembrane type-1" evidence="11">
    <location>
        <begin position="172"/>
        <end position="444"/>
    </location>
</feature>
<evidence type="ECO:0000259" key="10">
    <source>
        <dbReference type="PROSITE" id="PS50893"/>
    </source>
</evidence>
<keyword evidence="2" id="KW-0813">Transport</keyword>
<dbReference type="Pfam" id="PF00005">
    <property type="entry name" value="ABC_tran"/>
    <property type="match status" value="1"/>
</dbReference>
<feature type="transmembrane region" description="Helical" evidence="9">
    <location>
        <begin position="204"/>
        <end position="225"/>
    </location>
</feature>
<dbReference type="SUPFAM" id="SSF90123">
    <property type="entry name" value="ABC transporter transmembrane region"/>
    <property type="match status" value="1"/>
</dbReference>
<comment type="subcellular location">
    <subcellularLocation>
        <location evidence="1">Cell membrane</location>
        <topology evidence="1">Multi-pass membrane protein</topology>
    </subcellularLocation>
</comment>
<dbReference type="OrthoDB" id="9787557at2"/>
<feature type="transmembrane region" description="Helical" evidence="9">
    <location>
        <begin position="294"/>
        <end position="321"/>
    </location>
</feature>
<feature type="domain" description="Peptidase C39" evidence="12">
    <location>
        <begin position="18"/>
        <end position="137"/>
    </location>
</feature>
<dbReference type="PROSITE" id="PS00211">
    <property type="entry name" value="ABC_TRANSPORTER_1"/>
    <property type="match status" value="1"/>
</dbReference>
<proteinExistence type="predicted"/>
<sequence>MKGILNLSGAHALPLIRQAEAAECGLAALAMVAGYHGYDVDLATLRRRFALSLKGMTLRTMMNAAGTIGLSGRPIRCEPDEIIDLRLPAILHWGTNHFVVVQSATRRKVTIHDPAHGRMTLPLAAVSAQFTGVALELTPNTSFQRQRERNPLRLGTLLSFSGGVSRALIQTAILSLIVEGALLVGPFYLQFVIDETIVKNDRDLLQILAIAFAFLLSFRIAALVMRGLTIQFVSNVVSYDMKGRIFNHLVRLPLDWFQKRNVGDIQSRFWAVKSIQVFVAQGVLTGVLDGVLGSLVLVMMFLYSPSLLAIVAGSIICYVFIRIATFKITKRFAADVIVTDAREQTRFLETLRAAQTIKAAGSENVREIQYRNAAAASINAQIRSGNINIGFIAAEQGLNGVTDILVIYLGAVAVIDGNLTIGMLTAFLAYKAQFVARFLSLIEQCFAWWLLDLQLERLADVVLTPKEARIDFGGYEGPVSGEIECRNLAFRYAYGEPLVFAGLSFRIEPGECVAIVGASGSGKSTLAKLLTGLYRPTGGEALIDGRPLEHWSNRSLRSQISYVSQDDQLLAGSIAENIAFFDERIDMTRVHECARLACINDEIAAMPMGYESLVGDMGSSLSGGQKQRVLIARALYRRPRILVLDEATAHLDTANERAIAQAMAVLDITRVVIAHRPETIAAADRVISLDPQVRAPSRTPLWQRQPAE</sequence>
<evidence type="ECO:0000256" key="5">
    <source>
        <dbReference type="ARBA" id="ARBA00022741"/>
    </source>
</evidence>
<dbReference type="InterPro" id="IPR039421">
    <property type="entry name" value="Type_1_exporter"/>
</dbReference>
<dbReference type="Gene3D" id="3.90.70.10">
    <property type="entry name" value="Cysteine proteinases"/>
    <property type="match status" value="1"/>
</dbReference>
<keyword evidence="3" id="KW-1003">Cell membrane</keyword>
<dbReference type="InterPro" id="IPR011527">
    <property type="entry name" value="ABC1_TM_dom"/>
</dbReference>
<dbReference type="InterPro" id="IPR027417">
    <property type="entry name" value="P-loop_NTPase"/>
</dbReference>
<dbReference type="CDD" id="cd18567">
    <property type="entry name" value="ABC_6TM_CvaB_RaxB_like"/>
    <property type="match status" value="1"/>
</dbReference>
<dbReference type="RefSeq" id="WP_135982181.1">
    <property type="nucleotide sequence ID" value="NZ_JAASQM010000001.1"/>
</dbReference>
<keyword evidence="6" id="KW-0067">ATP-binding</keyword>
<dbReference type="InterPro" id="IPR003439">
    <property type="entry name" value="ABC_transporter-like_ATP-bd"/>
</dbReference>
<evidence type="ECO:0000313" key="13">
    <source>
        <dbReference type="EMBL" id="TGX45902.1"/>
    </source>
</evidence>
<dbReference type="InterPro" id="IPR003593">
    <property type="entry name" value="AAA+_ATPase"/>
</dbReference>
<dbReference type="GO" id="GO:0016887">
    <property type="term" value="F:ATP hydrolysis activity"/>
    <property type="evidence" value="ECO:0007669"/>
    <property type="project" value="InterPro"/>
</dbReference>
<evidence type="ECO:0000313" key="14">
    <source>
        <dbReference type="Proteomes" id="UP000309848"/>
    </source>
</evidence>
<evidence type="ECO:0000256" key="8">
    <source>
        <dbReference type="ARBA" id="ARBA00023136"/>
    </source>
</evidence>
<dbReference type="InterPro" id="IPR005074">
    <property type="entry name" value="Peptidase_C39"/>
</dbReference>
<dbReference type="PANTHER" id="PTHR24221:SF606">
    <property type="entry name" value="COLICIN V SECRETION-PROCESSING ATP-BINDING PROTEIN"/>
    <property type="match status" value="1"/>
</dbReference>
<dbReference type="SMART" id="SM00382">
    <property type="entry name" value="AAA"/>
    <property type="match status" value="1"/>
</dbReference>
<evidence type="ECO:0000256" key="4">
    <source>
        <dbReference type="ARBA" id="ARBA00022692"/>
    </source>
</evidence>
<dbReference type="GO" id="GO:0008233">
    <property type="term" value="F:peptidase activity"/>
    <property type="evidence" value="ECO:0007669"/>
    <property type="project" value="InterPro"/>
</dbReference>
<dbReference type="Gene3D" id="3.40.50.300">
    <property type="entry name" value="P-loop containing nucleotide triphosphate hydrolases"/>
    <property type="match status" value="1"/>
</dbReference>
<keyword evidence="5" id="KW-0547">Nucleotide-binding</keyword>
<dbReference type="PROSITE" id="PS50893">
    <property type="entry name" value="ABC_TRANSPORTER_2"/>
    <property type="match status" value="1"/>
</dbReference>
<dbReference type="EMBL" id="SRXU01000001">
    <property type="protein sequence ID" value="TGX45902.1"/>
    <property type="molecule type" value="Genomic_DNA"/>
</dbReference>
<organism evidence="13 14">
    <name type="scientific">Sphingomonas naasensis</name>
    <dbReference type="NCBI Taxonomy" id="1344951"/>
    <lineage>
        <taxon>Bacteria</taxon>
        <taxon>Pseudomonadati</taxon>
        <taxon>Pseudomonadota</taxon>
        <taxon>Alphaproteobacteria</taxon>
        <taxon>Sphingomonadales</taxon>
        <taxon>Sphingomonadaceae</taxon>
        <taxon>Sphingomonas</taxon>
    </lineage>
</organism>
<dbReference type="GO" id="GO:0006508">
    <property type="term" value="P:proteolysis"/>
    <property type="evidence" value="ECO:0007669"/>
    <property type="project" value="InterPro"/>
</dbReference>
<dbReference type="Gene3D" id="1.20.1560.10">
    <property type="entry name" value="ABC transporter type 1, transmembrane domain"/>
    <property type="match status" value="1"/>
</dbReference>
<evidence type="ECO:0000256" key="7">
    <source>
        <dbReference type="ARBA" id="ARBA00022989"/>
    </source>
</evidence>
<dbReference type="GO" id="GO:0005524">
    <property type="term" value="F:ATP binding"/>
    <property type="evidence" value="ECO:0007669"/>
    <property type="project" value="UniProtKB-KW"/>
</dbReference>
<evidence type="ECO:0000259" key="11">
    <source>
        <dbReference type="PROSITE" id="PS50929"/>
    </source>
</evidence>
<evidence type="ECO:0000256" key="9">
    <source>
        <dbReference type="SAM" id="Phobius"/>
    </source>
</evidence>
<evidence type="ECO:0000256" key="2">
    <source>
        <dbReference type="ARBA" id="ARBA00022448"/>
    </source>
</evidence>
<dbReference type="Pfam" id="PF00664">
    <property type="entry name" value="ABC_membrane"/>
    <property type="match status" value="1"/>
</dbReference>